<dbReference type="AlphaFoldDB" id="A0A6J4VPB7"/>
<protein>
    <recommendedName>
        <fullName evidence="2">Mobile element protein</fullName>
    </recommendedName>
</protein>
<accession>A0A6J4VPB7</accession>
<gene>
    <name evidence="1" type="ORF">AVDCRST_MAG81-3239</name>
</gene>
<organism evidence="1">
    <name type="scientific">uncultured Synechococcales cyanobacterium</name>
    <dbReference type="NCBI Taxonomy" id="1936017"/>
    <lineage>
        <taxon>Bacteria</taxon>
        <taxon>Bacillati</taxon>
        <taxon>Cyanobacteriota</taxon>
        <taxon>Cyanophyceae</taxon>
        <taxon>Synechococcales</taxon>
        <taxon>environmental samples</taxon>
    </lineage>
</organism>
<evidence type="ECO:0008006" key="2">
    <source>
        <dbReference type="Google" id="ProtNLM"/>
    </source>
</evidence>
<dbReference type="EMBL" id="CADCWO010000180">
    <property type="protein sequence ID" value="CAA9582953.1"/>
    <property type="molecule type" value="Genomic_DNA"/>
</dbReference>
<proteinExistence type="predicted"/>
<reference evidence="1" key="1">
    <citation type="submission" date="2020-02" db="EMBL/GenBank/DDBJ databases">
        <authorList>
            <person name="Meier V. D."/>
        </authorList>
    </citation>
    <scope>NUCLEOTIDE SEQUENCE</scope>
    <source>
        <strain evidence="1">AVDCRST_MAG81</strain>
    </source>
</reference>
<dbReference type="GO" id="GO:0003676">
    <property type="term" value="F:nucleic acid binding"/>
    <property type="evidence" value="ECO:0007669"/>
    <property type="project" value="InterPro"/>
</dbReference>
<dbReference type="InterPro" id="IPR036397">
    <property type="entry name" value="RNaseH_sf"/>
</dbReference>
<dbReference type="Gene3D" id="3.30.420.10">
    <property type="entry name" value="Ribonuclease H-like superfamily/Ribonuclease H"/>
    <property type="match status" value="1"/>
</dbReference>
<evidence type="ECO:0000313" key="1">
    <source>
        <dbReference type="EMBL" id="CAA9582953.1"/>
    </source>
</evidence>
<name>A0A6J4VPB7_9CYAN</name>
<sequence>MTHFSLQTHQYTAIDDCTRLKLVRLYPNKTAQSTLNFVEQMVNAFPFPIQRL</sequence>